<dbReference type="EMBL" id="JBHSWA010000001">
    <property type="protein sequence ID" value="MFC6642139.1"/>
    <property type="molecule type" value="Genomic_DNA"/>
</dbReference>
<keyword evidence="2" id="KW-1185">Reference proteome</keyword>
<evidence type="ECO:0000313" key="2">
    <source>
        <dbReference type="Proteomes" id="UP001596403"/>
    </source>
</evidence>
<evidence type="ECO:0000313" key="1">
    <source>
        <dbReference type="EMBL" id="MFC6642139.1"/>
    </source>
</evidence>
<sequence>MALRDGLLRVRCDLCWSVTLI</sequence>
<organism evidence="1 2">
    <name type="scientific">Sulfitobacter profundi</name>
    <dbReference type="NCBI Taxonomy" id="2679961"/>
    <lineage>
        <taxon>Bacteria</taxon>
        <taxon>Pseudomonadati</taxon>
        <taxon>Pseudomonadota</taxon>
        <taxon>Alphaproteobacteria</taxon>
        <taxon>Rhodobacterales</taxon>
        <taxon>Roseobacteraceae</taxon>
        <taxon>Sulfitobacter</taxon>
    </lineage>
</organism>
<dbReference type="Proteomes" id="UP001596403">
    <property type="component" value="Unassembled WGS sequence"/>
</dbReference>
<reference evidence="2" key="1">
    <citation type="journal article" date="2019" name="Int. J. Syst. Evol. Microbiol.">
        <title>The Global Catalogue of Microorganisms (GCM) 10K type strain sequencing project: providing services to taxonomists for standard genome sequencing and annotation.</title>
        <authorList>
            <consortium name="The Broad Institute Genomics Platform"/>
            <consortium name="The Broad Institute Genome Sequencing Center for Infectious Disease"/>
            <person name="Wu L."/>
            <person name="Ma J."/>
        </authorList>
    </citation>
    <scope>NUCLEOTIDE SEQUENCE [LARGE SCALE GENOMIC DNA]</scope>
    <source>
        <strain evidence="2">NBRC 111368</strain>
    </source>
</reference>
<accession>A0ABW1YYH0</accession>
<protein>
    <submittedName>
        <fullName evidence="1">Uncharacterized protein</fullName>
    </submittedName>
</protein>
<name>A0ABW1YYH0_9RHOB</name>
<proteinExistence type="predicted"/>
<gene>
    <name evidence="1" type="ORF">ACFQAU_10920</name>
</gene>
<comment type="caution">
    <text evidence="1">The sequence shown here is derived from an EMBL/GenBank/DDBJ whole genome shotgun (WGS) entry which is preliminary data.</text>
</comment>